<dbReference type="SUPFAM" id="SSF46458">
    <property type="entry name" value="Globin-like"/>
    <property type="match status" value="1"/>
</dbReference>
<keyword evidence="2 6" id="KW-0349">Heme</keyword>
<keyword evidence="3 6" id="KW-0561">Oxygen transport</keyword>
<feature type="non-terminal residue" evidence="8">
    <location>
        <position position="75"/>
    </location>
</feature>
<evidence type="ECO:0000256" key="6">
    <source>
        <dbReference type="RuleBase" id="RU000356"/>
    </source>
</evidence>
<comment type="similarity">
    <text evidence="6">Belongs to the globin family.</text>
</comment>
<dbReference type="InterPro" id="IPR050532">
    <property type="entry name" value="Globin-like_OT"/>
</dbReference>
<keyword evidence="1 6" id="KW-0813">Transport</keyword>
<dbReference type="InParanoid" id="A0A6L2Q0N1"/>
<proteinExistence type="inferred from homology"/>
<keyword evidence="5" id="KW-0408">Iron</keyword>
<reference evidence="9" key="1">
    <citation type="submission" date="2020-01" db="EMBL/GenBank/DDBJ databases">
        <title>Draft genome sequence of the Termite Coptotermes fromosanus.</title>
        <authorList>
            <person name="Itakura S."/>
            <person name="Yosikawa Y."/>
            <person name="Umezawa K."/>
        </authorList>
    </citation>
    <scope>NUCLEOTIDE SEQUENCE [LARGE SCALE GENOMIC DNA]</scope>
</reference>
<gene>
    <name evidence="8" type="ORF">Cfor_00807</name>
</gene>
<dbReference type="PANTHER" id="PTHR46458">
    <property type="entry name" value="BLR2807 PROTEIN"/>
    <property type="match status" value="1"/>
</dbReference>
<dbReference type="EMBL" id="BLKM01000627">
    <property type="protein sequence ID" value="GFG36275.1"/>
    <property type="molecule type" value="Genomic_DNA"/>
</dbReference>
<name>A0A6L2Q0N1_COPFO</name>
<evidence type="ECO:0000256" key="3">
    <source>
        <dbReference type="ARBA" id="ARBA00022621"/>
    </source>
</evidence>
<keyword evidence="9" id="KW-1185">Reference proteome</keyword>
<organism evidence="8 9">
    <name type="scientific">Coptotermes formosanus</name>
    <name type="common">Formosan subterranean termite</name>
    <dbReference type="NCBI Taxonomy" id="36987"/>
    <lineage>
        <taxon>Eukaryota</taxon>
        <taxon>Metazoa</taxon>
        <taxon>Ecdysozoa</taxon>
        <taxon>Arthropoda</taxon>
        <taxon>Hexapoda</taxon>
        <taxon>Insecta</taxon>
        <taxon>Pterygota</taxon>
        <taxon>Neoptera</taxon>
        <taxon>Polyneoptera</taxon>
        <taxon>Dictyoptera</taxon>
        <taxon>Blattodea</taxon>
        <taxon>Blattoidea</taxon>
        <taxon>Termitoidae</taxon>
        <taxon>Rhinotermitidae</taxon>
        <taxon>Coptotermes</taxon>
    </lineage>
</organism>
<dbReference type="PANTHER" id="PTHR46458:SF1">
    <property type="entry name" value="GEO09476P1"/>
    <property type="match status" value="1"/>
</dbReference>
<evidence type="ECO:0000256" key="5">
    <source>
        <dbReference type="ARBA" id="ARBA00023004"/>
    </source>
</evidence>
<sequence>LFETHPDVQQVFMPFKGIELEDLKHSKQLRAHALRVMAFVQKAVARLYEPEKLETLLQELGKKHYSYGAKQKYVD</sequence>
<comment type="caution">
    <text evidence="8">The sequence shown here is derived from an EMBL/GenBank/DDBJ whole genome shotgun (WGS) entry which is preliminary data.</text>
</comment>
<dbReference type="GO" id="GO:0046872">
    <property type="term" value="F:metal ion binding"/>
    <property type="evidence" value="ECO:0007669"/>
    <property type="project" value="UniProtKB-KW"/>
</dbReference>
<evidence type="ECO:0000256" key="2">
    <source>
        <dbReference type="ARBA" id="ARBA00022617"/>
    </source>
</evidence>
<dbReference type="InterPro" id="IPR012292">
    <property type="entry name" value="Globin/Proto"/>
</dbReference>
<evidence type="ECO:0000313" key="9">
    <source>
        <dbReference type="Proteomes" id="UP000502823"/>
    </source>
</evidence>
<dbReference type="InterPro" id="IPR009050">
    <property type="entry name" value="Globin-like_sf"/>
</dbReference>
<dbReference type="GO" id="GO:0005344">
    <property type="term" value="F:oxygen carrier activity"/>
    <property type="evidence" value="ECO:0007669"/>
    <property type="project" value="UniProtKB-KW"/>
</dbReference>
<evidence type="ECO:0000313" key="8">
    <source>
        <dbReference type="EMBL" id="GFG36275.1"/>
    </source>
</evidence>
<keyword evidence="4" id="KW-0479">Metal-binding</keyword>
<accession>A0A6L2Q0N1</accession>
<evidence type="ECO:0000256" key="1">
    <source>
        <dbReference type="ARBA" id="ARBA00022448"/>
    </source>
</evidence>
<dbReference type="AlphaFoldDB" id="A0A6L2Q0N1"/>
<dbReference type="OrthoDB" id="436496at2759"/>
<dbReference type="GO" id="GO:0019825">
    <property type="term" value="F:oxygen binding"/>
    <property type="evidence" value="ECO:0007669"/>
    <property type="project" value="InterPro"/>
</dbReference>
<feature type="non-terminal residue" evidence="8">
    <location>
        <position position="1"/>
    </location>
</feature>
<feature type="domain" description="Globin" evidence="7">
    <location>
        <begin position="1"/>
        <end position="75"/>
    </location>
</feature>
<dbReference type="PROSITE" id="PS01033">
    <property type="entry name" value="GLOBIN"/>
    <property type="match status" value="1"/>
</dbReference>
<evidence type="ECO:0000259" key="7">
    <source>
        <dbReference type="PROSITE" id="PS01033"/>
    </source>
</evidence>
<dbReference type="Pfam" id="PF00042">
    <property type="entry name" value="Globin"/>
    <property type="match status" value="1"/>
</dbReference>
<protein>
    <recommendedName>
        <fullName evidence="7">Globin domain-containing protein</fullName>
    </recommendedName>
</protein>
<evidence type="ECO:0000256" key="4">
    <source>
        <dbReference type="ARBA" id="ARBA00022723"/>
    </source>
</evidence>
<dbReference type="InterPro" id="IPR000971">
    <property type="entry name" value="Globin"/>
</dbReference>
<dbReference type="Proteomes" id="UP000502823">
    <property type="component" value="Unassembled WGS sequence"/>
</dbReference>
<dbReference type="GO" id="GO:0020037">
    <property type="term" value="F:heme binding"/>
    <property type="evidence" value="ECO:0007669"/>
    <property type="project" value="InterPro"/>
</dbReference>
<dbReference type="Gene3D" id="1.10.490.10">
    <property type="entry name" value="Globins"/>
    <property type="match status" value="1"/>
</dbReference>